<dbReference type="Ensembl" id="ENSAMXT00000051499.1">
    <property type="protein sequence ID" value="ENSAMXP00000040172.1"/>
    <property type="gene ID" value="ENSAMXG00000042793.1"/>
</dbReference>
<dbReference type="InterPro" id="IPR050143">
    <property type="entry name" value="TRIM/RBCC"/>
</dbReference>
<reference evidence="3" key="1">
    <citation type="submission" date="2013-03" db="EMBL/GenBank/DDBJ databases">
        <authorList>
            <person name="Jeffery W."/>
            <person name="Warren W."/>
            <person name="Wilson R.K."/>
        </authorList>
    </citation>
    <scope>NUCLEOTIDE SEQUENCE</scope>
    <source>
        <strain evidence="3">female</strain>
    </source>
</reference>
<evidence type="ECO:0000259" key="1">
    <source>
        <dbReference type="PROSITE" id="PS50188"/>
    </source>
</evidence>
<dbReference type="Proteomes" id="UP000018467">
    <property type="component" value="Unassembled WGS sequence"/>
</dbReference>
<dbReference type="InParanoid" id="A0A3B1JCS4"/>
<dbReference type="SMART" id="SM00589">
    <property type="entry name" value="PRY"/>
    <property type="match status" value="1"/>
</dbReference>
<protein>
    <recommendedName>
        <fullName evidence="1">B30.2/SPRY domain-containing protein</fullName>
    </recommendedName>
</protein>
<name>A0A3B1JCS4_ASTMX</name>
<dbReference type="Bgee" id="ENSAMXG00000042793">
    <property type="expression patterns" value="Expressed in intestine and 3 other cell types or tissues"/>
</dbReference>
<reference evidence="2" key="4">
    <citation type="submission" date="2025-09" db="UniProtKB">
        <authorList>
            <consortium name="Ensembl"/>
        </authorList>
    </citation>
    <scope>IDENTIFICATION</scope>
</reference>
<dbReference type="InterPro" id="IPR013320">
    <property type="entry name" value="ConA-like_dom_sf"/>
</dbReference>
<dbReference type="Gene3D" id="2.60.120.920">
    <property type="match status" value="1"/>
</dbReference>
<reference evidence="2" key="3">
    <citation type="submission" date="2025-08" db="UniProtKB">
        <authorList>
            <consortium name="Ensembl"/>
        </authorList>
    </citation>
    <scope>IDENTIFICATION</scope>
</reference>
<evidence type="ECO:0000313" key="2">
    <source>
        <dbReference type="Ensembl" id="ENSAMXP00000040172.1"/>
    </source>
</evidence>
<evidence type="ECO:0000313" key="3">
    <source>
        <dbReference type="Proteomes" id="UP000018467"/>
    </source>
</evidence>
<dbReference type="Pfam" id="PF13765">
    <property type="entry name" value="PRY"/>
    <property type="match status" value="1"/>
</dbReference>
<dbReference type="PROSITE" id="PS50188">
    <property type="entry name" value="B302_SPRY"/>
    <property type="match status" value="1"/>
</dbReference>
<dbReference type="GeneTree" id="ENSGT01030000234583"/>
<proteinExistence type="predicted"/>
<dbReference type="InterPro" id="IPR003879">
    <property type="entry name" value="Butyrophylin_SPRY"/>
</dbReference>
<dbReference type="STRING" id="7994.ENSAMXP00000040172"/>
<dbReference type="InterPro" id="IPR001870">
    <property type="entry name" value="B30.2/SPRY"/>
</dbReference>
<reference evidence="3" key="2">
    <citation type="journal article" date="2014" name="Nat. Commun.">
        <title>The cavefish genome reveals candidate genes for eye loss.</title>
        <authorList>
            <person name="McGaugh S.E."/>
            <person name="Gross J.B."/>
            <person name="Aken B."/>
            <person name="Blin M."/>
            <person name="Borowsky R."/>
            <person name="Chalopin D."/>
            <person name="Hinaux H."/>
            <person name="Jeffery W.R."/>
            <person name="Keene A."/>
            <person name="Ma L."/>
            <person name="Minx P."/>
            <person name="Murphy D."/>
            <person name="O'Quin K.E."/>
            <person name="Retaux S."/>
            <person name="Rohner N."/>
            <person name="Searle S.M."/>
            <person name="Stahl B.A."/>
            <person name="Tabin C."/>
            <person name="Volff J.N."/>
            <person name="Yoshizawa M."/>
            <person name="Warren W.C."/>
        </authorList>
    </citation>
    <scope>NUCLEOTIDE SEQUENCE [LARGE SCALE GENOMIC DNA]</scope>
    <source>
        <strain evidence="3">female</strain>
    </source>
</reference>
<dbReference type="InterPro" id="IPR043136">
    <property type="entry name" value="B30.2/SPRY_sf"/>
</dbReference>
<sequence length="229" mass="25830">MLKLSHQCACVCVSVGPSSALTLISKILRVFCCLHWILTQNASFFSLQIFLSDTPPVTLDPNTAHPKLHLSDDLTAVEKRDQKSSVSDNPERFDVRRCVLGSEGFNSGTHCWDVQVGDRDYWTLGLIPESVIRKGRSFWNSVWGLVYSKSRDKYWIRCPGHPGLKLICVLESSSKAVLLKVKKPVCRDKPFTEIEKNMMFHSVLSPQLLLLWTPTLPTHTSTCLMISLL</sequence>
<accession>A0A3B1JCS4</accession>
<keyword evidence="3" id="KW-1185">Reference proteome</keyword>
<dbReference type="AlphaFoldDB" id="A0A3B1JCS4"/>
<feature type="domain" description="B30.2/SPRY" evidence="1">
    <location>
        <begin position="37"/>
        <end position="229"/>
    </location>
</feature>
<organism evidence="2 3">
    <name type="scientific">Astyanax mexicanus</name>
    <name type="common">Blind cave fish</name>
    <name type="synonym">Astyanax fasciatus mexicanus</name>
    <dbReference type="NCBI Taxonomy" id="7994"/>
    <lineage>
        <taxon>Eukaryota</taxon>
        <taxon>Metazoa</taxon>
        <taxon>Chordata</taxon>
        <taxon>Craniata</taxon>
        <taxon>Vertebrata</taxon>
        <taxon>Euteleostomi</taxon>
        <taxon>Actinopterygii</taxon>
        <taxon>Neopterygii</taxon>
        <taxon>Teleostei</taxon>
        <taxon>Ostariophysi</taxon>
        <taxon>Characiformes</taxon>
        <taxon>Characoidei</taxon>
        <taxon>Acestrorhamphidae</taxon>
        <taxon>Acestrorhamphinae</taxon>
        <taxon>Astyanax</taxon>
    </lineage>
</organism>
<dbReference type="PANTHER" id="PTHR24103">
    <property type="entry name" value="E3 UBIQUITIN-PROTEIN LIGASE TRIM"/>
    <property type="match status" value="1"/>
</dbReference>
<dbReference type="SUPFAM" id="SSF49899">
    <property type="entry name" value="Concanavalin A-like lectins/glucanases"/>
    <property type="match status" value="1"/>
</dbReference>
<dbReference type="InterPro" id="IPR006574">
    <property type="entry name" value="PRY"/>
</dbReference>
<dbReference type="PRINTS" id="PR01407">
    <property type="entry name" value="BUTYPHLNCDUF"/>
</dbReference>